<dbReference type="Proteomes" id="UP000248557">
    <property type="component" value="Unassembled WGS sequence"/>
</dbReference>
<name>A0A328PWY0_9EURY</name>
<keyword evidence="1" id="KW-1133">Transmembrane helix</keyword>
<dbReference type="AlphaFoldDB" id="A0A328PWY0"/>
<dbReference type="InterPro" id="IPR018702">
    <property type="entry name" value="DUF2207"/>
</dbReference>
<evidence type="ECO:0000313" key="4">
    <source>
        <dbReference type="EMBL" id="RAP02442.1"/>
    </source>
</evidence>
<dbReference type="Pfam" id="PF09972">
    <property type="entry name" value="DUF2207"/>
    <property type="match status" value="1"/>
</dbReference>
<dbReference type="Pfam" id="PF20990">
    <property type="entry name" value="DUF2207_C"/>
    <property type="match status" value="1"/>
</dbReference>
<dbReference type="InterPro" id="IPR048389">
    <property type="entry name" value="YciQ-like_C"/>
</dbReference>
<organism evidence="4 5">
    <name type="scientific">Methanosphaera stadtmanae</name>
    <dbReference type="NCBI Taxonomy" id="2317"/>
    <lineage>
        <taxon>Archaea</taxon>
        <taxon>Methanobacteriati</taxon>
        <taxon>Methanobacteriota</taxon>
        <taxon>Methanomada group</taxon>
        <taxon>Methanobacteria</taxon>
        <taxon>Methanobacteriales</taxon>
        <taxon>Methanobacteriaceae</taxon>
        <taxon>Methanosphaera</taxon>
    </lineage>
</organism>
<feature type="domain" description="DUF2207" evidence="2">
    <location>
        <begin position="36"/>
        <end position="213"/>
    </location>
</feature>
<feature type="domain" description="Predicted membrane protein YciQ-like C-terminal" evidence="3">
    <location>
        <begin position="284"/>
        <end position="522"/>
    </location>
</feature>
<sequence>MIKKSHGNLKKFTIILLVFTLLILPLSFAEGDYTLPNVEKHINVTDDGTTIISEDITYSISGTINGVYRDVGLSGDQRLENISVETPGYYNTLEVINSSNKVKIKVHLYKDEAKTEKVSDEDVRVIYHYNFIKGVKIYDDIAELQYKSWGSDWDSDVDNLVTYIQIPGSHNNIEMWNNPQYIVKESTWTSDDTLKTQFKPLSSGQFAEQRILMPKEYFKSTQNADVIHKNAKAQIEQDQKEYQESQENHNILMKFLSLFAILGILSPIPIYIKYGREPKIEYNEKYEMDLPTKHSPVFVNTIIEGAIGETDEYGFQASLLDLIDKKYYKIISSNEDDVVLKQKDKDMSLLKQYEIDIVDYLSKFKDDEGHISLSSMDSVEFSKFMDAWKIDVNKEVNSLEVRKLFNNRGNQVASLVCALLLISGLIIIIYSSLTKGDYNNIALVLGVILTIESAIVFALPDTIFGQWTSEGKEFHDKWKNFEKYIKDYSLIKEYPPASIQVWGKYLVYATALGCASEASGNMKKYFKYINLPEEQYYESDAVLFSMYGGNMFMHSLLHNPDTSITDTGSFGDIGDVGGGFGGGGGGTF</sequence>
<keyword evidence="1" id="KW-0472">Membrane</keyword>
<gene>
    <name evidence="4" type="ORF">CA615_07845</name>
</gene>
<comment type="caution">
    <text evidence="4">The sequence shown here is derived from an EMBL/GenBank/DDBJ whole genome shotgun (WGS) entry which is preliminary data.</text>
</comment>
<feature type="transmembrane region" description="Helical" evidence="1">
    <location>
        <begin position="412"/>
        <end position="432"/>
    </location>
</feature>
<accession>A0A328PWY0</accession>
<evidence type="ECO:0000259" key="3">
    <source>
        <dbReference type="Pfam" id="PF20990"/>
    </source>
</evidence>
<keyword evidence="1" id="KW-0812">Transmembrane</keyword>
<evidence type="ECO:0000256" key="1">
    <source>
        <dbReference type="SAM" id="Phobius"/>
    </source>
</evidence>
<evidence type="ECO:0000313" key="5">
    <source>
        <dbReference type="Proteomes" id="UP000248557"/>
    </source>
</evidence>
<evidence type="ECO:0008006" key="6">
    <source>
        <dbReference type="Google" id="ProtNLM"/>
    </source>
</evidence>
<dbReference type="RefSeq" id="WP_112149789.1">
    <property type="nucleotide sequence ID" value="NZ_NGJK01000093.1"/>
</dbReference>
<reference evidence="4 5" key="1">
    <citation type="submission" date="2017-05" db="EMBL/GenBank/DDBJ databases">
        <title>Host range expansion of the Methanosphaera genus to humans and monogastric animals involves recent and extensive reduction in genome content.</title>
        <authorList>
            <person name="Hoedt E.C."/>
            <person name="Volmer J.G."/>
            <person name="Parks D.H."/>
            <person name="Rosewarne C.P."/>
            <person name="Denman S.E."/>
            <person name="Mcsweeney C.S."/>
            <person name="O Cuiv P."/>
            <person name="Hugenholtz P."/>
            <person name="Tyson G.W."/>
            <person name="Morrison M."/>
        </authorList>
    </citation>
    <scope>NUCLEOTIDE SEQUENCE [LARGE SCALE GENOMIC DNA]</scope>
    <source>
        <strain evidence="4 5">PA5</strain>
    </source>
</reference>
<protein>
    <recommendedName>
        <fullName evidence="6">DUF2207 domain-containing protein</fullName>
    </recommendedName>
</protein>
<feature type="transmembrane region" description="Helical" evidence="1">
    <location>
        <begin position="438"/>
        <end position="459"/>
    </location>
</feature>
<evidence type="ECO:0000259" key="2">
    <source>
        <dbReference type="Pfam" id="PF09972"/>
    </source>
</evidence>
<dbReference type="EMBL" id="NGJK01000093">
    <property type="protein sequence ID" value="RAP02442.1"/>
    <property type="molecule type" value="Genomic_DNA"/>
</dbReference>
<proteinExistence type="predicted"/>